<dbReference type="EMBL" id="JARQWQ010000039">
    <property type="protein sequence ID" value="KAK2559559.1"/>
    <property type="molecule type" value="Genomic_DNA"/>
</dbReference>
<sequence>MKHTRPQEVSHRGMDKANAHVSLFNDQQLLVERETTTTHFLSYCFVNDFEVDVKGEVEAMIPPCLTSSAGGGGVF</sequence>
<evidence type="ECO:0000313" key="2">
    <source>
        <dbReference type="Proteomes" id="UP001249851"/>
    </source>
</evidence>
<keyword evidence="2" id="KW-1185">Reference proteome</keyword>
<dbReference type="Proteomes" id="UP001249851">
    <property type="component" value="Unassembled WGS sequence"/>
</dbReference>
<evidence type="ECO:0000313" key="1">
    <source>
        <dbReference type="EMBL" id="KAK2559559.1"/>
    </source>
</evidence>
<proteinExistence type="predicted"/>
<organism evidence="1 2">
    <name type="scientific">Acropora cervicornis</name>
    <name type="common">Staghorn coral</name>
    <dbReference type="NCBI Taxonomy" id="6130"/>
    <lineage>
        <taxon>Eukaryota</taxon>
        <taxon>Metazoa</taxon>
        <taxon>Cnidaria</taxon>
        <taxon>Anthozoa</taxon>
        <taxon>Hexacorallia</taxon>
        <taxon>Scleractinia</taxon>
        <taxon>Astrocoeniina</taxon>
        <taxon>Acroporidae</taxon>
        <taxon>Acropora</taxon>
    </lineage>
</organism>
<comment type="caution">
    <text evidence="1">The sequence shown here is derived from an EMBL/GenBank/DDBJ whole genome shotgun (WGS) entry which is preliminary data.</text>
</comment>
<accession>A0AAD9QDY7</accession>
<reference evidence="1" key="1">
    <citation type="journal article" date="2023" name="G3 (Bethesda)">
        <title>Whole genome assembly and annotation of the endangered Caribbean coral Acropora cervicornis.</title>
        <authorList>
            <person name="Selwyn J.D."/>
            <person name="Vollmer S.V."/>
        </authorList>
    </citation>
    <scope>NUCLEOTIDE SEQUENCE</scope>
    <source>
        <strain evidence="1">K2</strain>
    </source>
</reference>
<gene>
    <name evidence="1" type="ORF">P5673_017629</name>
</gene>
<dbReference type="AlphaFoldDB" id="A0AAD9QDY7"/>
<protein>
    <submittedName>
        <fullName evidence="1">Uncharacterized protein</fullName>
    </submittedName>
</protein>
<reference evidence="1" key="2">
    <citation type="journal article" date="2023" name="Science">
        <title>Genomic signatures of disease resistance in endangered staghorn corals.</title>
        <authorList>
            <person name="Vollmer S.V."/>
            <person name="Selwyn J.D."/>
            <person name="Despard B.A."/>
            <person name="Roesel C.L."/>
        </authorList>
    </citation>
    <scope>NUCLEOTIDE SEQUENCE</scope>
    <source>
        <strain evidence="1">K2</strain>
    </source>
</reference>
<name>A0AAD9QDY7_ACRCE</name>